<evidence type="ECO:0008006" key="3">
    <source>
        <dbReference type="Google" id="ProtNLM"/>
    </source>
</evidence>
<dbReference type="Proteomes" id="UP000187203">
    <property type="component" value="Unassembled WGS sequence"/>
</dbReference>
<dbReference type="AlphaFoldDB" id="A0A1R3GTM6"/>
<keyword evidence="2" id="KW-1185">Reference proteome</keyword>
<dbReference type="CDD" id="cd00303">
    <property type="entry name" value="retropepsin_like"/>
    <property type="match status" value="1"/>
</dbReference>
<dbReference type="OrthoDB" id="999913at2759"/>
<dbReference type="EMBL" id="AWUE01021666">
    <property type="protein sequence ID" value="OMO61381.1"/>
    <property type="molecule type" value="Genomic_DNA"/>
</dbReference>
<gene>
    <name evidence="1" type="ORF">COLO4_33442</name>
</gene>
<name>A0A1R3GTM6_9ROSI</name>
<feature type="non-terminal residue" evidence="1">
    <location>
        <position position="113"/>
    </location>
</feature>
<accession>A0A1R3GTM6</accession>
<evidence type="ECO:0000313" key="1">
    <source>
        <dbReference type="EMBL" id="OMO61381.1"/>
    </source>
</evidence>
<sequence length="113" mass="12472">MWCGVKYSPGHSCLHSNLFSIQRCGEDDTLPELDEPIELFSEITTVEADTKEATLQPVLSMHALMGTSGPQTMRVIGVVKNQKVIILMDFGSSHNFMDAKIVKKLGCPKQAIH</sequence>
<proteinExistence type="predicted"/>
<comment type="caution">
    <text evidence="1">The sequence shown here is derived from an EMBL/GenBank/DDBJ whole genome shotgun (WGS) entry which is preliminary data.</text>
</comment>
<organism evidence="1 2">
    <name type="scientific">Corchorus olitorius</name>
    <dbReference type="NCBI Taxonomy" id="93759"/>
    <lineage>
        <taxon>Eukaryota</taxon>
        <taxon>Viridiplantae</taxon>
        <taxon>Streptophyta</taxon>
        <taxon>Embryophyta</taxon>
        <taxon>Tracheophyta</taxon>
        <taxon>Spermatophyta</taxon>
        <taxon>Magnoliopsida</taxon>
        <taxon>eudicotyledons</taxon>
        <taxon>Gunneridae</taxon>
        <taxon>Pentapetalae</taxon>
        <taxon>rosids</taxon>
        <taxon>malvids</taxon>
        <taxon>Malvales</taxon>
        <taxon>Malvaceae</taxon>
        <taxon>Grewioideae</taxon>
        <taxon>Apeibeae</taxon>
        <taxon>Corchorus</taxon>
    </lineage>
</organism>
<protein>
    <recommendedName>
        <fullName evidence="3">Aspartic peptidase</fullName>
    </recommendedName>
</protein>
<dbReference type="InterPro" id="IPR021109">
    <property type="entry name" value="Peptidase_aspartic_dom_sf"/>
</dbReference>
<evidence type="ECO:0000313" key="2">
    <source>
        <dbReference type="Proteomes" id="UP000187203"/>
    </source>
</evidence>
<dbReference type="Gene3D" id="2.40.70.10">
    <property type="entry name" value="Acid Proteases"/>
    <property type="match status" value="1"/>
</dbReference>
<reference evidence="2" key="1">
    <citation type="submission" date="2013-09" db="EMBL/GenBank/DDBJ databases">
        <title>Corchorus olitorius genome sequencing.</title>
        <authorList>
            <person name="Alam M."/>
            <person name="Haque M.S."/>
            <person name="Islam M.S."/>
            <person name="Emdad E.M."/>
            <person name="Islam M.M."/>
            <person name="Ahmed B."/>
            <person name="Halim A."/>
            <person name="Hossen Q.M.M."/>
            <person name="Hossain M.Z."/>
            <person name="Ahmed R."/>
            <person name="Khan M.M."/>
            <person name="Islam R."/>
            <person name="Rashid M.M."/>
            <person name="Khan S.A."/>
            <person name="Rahman M.S."/>
            <person name="Alam M."/>
            <person name="Yahiya A.S."/>
            <person name="Khan M.S."/>
            <person name="Azam M.S."/>
            <person name="Haque T."/>
            <person name="Lashkar M.Z.H."/>
            <person name="Akhand A.I."/>
            <person name="Morshed G."/>
            <person name="Roy S."/>
            <person name="Uddin K.S."/>
            <person name="Rabeya T."/>
            <person name="Hossain A.S."/>
            <person name="Chowdhury A."/>
            <person name="Snigdha A.R."/>
            <person name="Mortoza M.S."/>
            <person name="Matin S.A."/>
            <person name="Hoque S.M.E."/>
            <person name="Islam M.K."/>
            <person name="Roy D.K."/>
            <person name="Haider R."/>
            <person name="Moosa M.M."/>
            <person name="Elias S.M."/>
            <person name="Hasan A.M."/>
            <person name="Jahan S."/>
            <person name="Shafiuddin M."/>
            <person name="Mahmood N."/>
            <person name="Shommy N.S."/>
        </authorList>
    </citation>
    <scope>NUCLEOTIDE SEQUENCE [LARGE SCALE GENOMIC DNA]</scope>
    <source>
        <strain evidence="2">cv. O-4</strain>
    </source>
</reference>